<dbReference type="EMBL" id="MU251256">
    <property type="protein sequence ID" value="KAG9253878.1"/>
    <property type="molecule type" value="Genomic_DNA"/>
</dbReference>
<feature type="region of interest" description="Disordered" evidence="1">
    <location>
        <begin position="554"/>
        <end position="616"/>
    </location>
</feature>
<dbReference type="AlphaFoldDB" id="A0A9P7ZLU3"/>
<name>A0A9P7ZLU3_9HYPO</name>
<reference evidence="2" key="1">
    <citation type="journal article" date="2021" name="IMA Fungus">
        <title>Genomic characterization of three marine fungi, including Emericellopsis atlantica sp. nov. with signatures of a generalist lifestyle and marine biomass degradation.</title>
        <authorList>
            <person name="Hagestad O.C."/>
            <person name="Hou L."/>
            <person name="Andersen J.H."/>
            <person name="Hansen E.H."/>
            <person name="Altermark B."/>
            <person name="Li C."/>
            <person name="Kuhnert E."/>
            <person name="Cox R.J."/>
            <person name="Crous P.W."/>
            <person name="Spatafora J.W."/>
            <person name="Lail K."/>
            <person name="Amirebrahimi M."/>
            <person name="Lipzen A."/>
            <person name="Pangilinan J."/>
            <person name="Andreopoulos W."/>
            <person name="Hayes R.D."/>
            <person name="Ng V."/>
            <person name="Grigoriev I.V."/>
            <person name="Jackson S.A."/>
            <person name="Sutton T.D.S."/>
            <person name="Dobson A.D.W."/>
            <person name="Rama T."/>
        </authorList>
    </citation>
    <scope>NUCLEOTIDE SEQUENCE</scope>
    <source>
        <strain evidence="2">TS7</strain>
    </source>
</reference>
<dbReference type="Proteomes" id="UP000887229">
    <property type="component" value="Unassembled WGS sequence"/>
</dbReference>
<dbReference type="OrthoDB" id="2351940at2759"/>
<dbReference type="GeneID" id="70293158"/>
<comment type="caution">
    <text evidence="2">The sequence shown here is derived from an EMBL/GenBank/DDBJ whole genome shotgun (WGS) entry which is preliminary data.</text>
</comment>
<feature type="region of interest" description="Disordered" evidence="1">
    <location>
        <begin position="204"/>
        <end position="233"/>
    </location>
</feature>
<feature type="compositionally biased region" description="Basic and acidic residues" evidence="1">
    <location>
        <begin position="165"/>
        <end position="181"/>
    </location>
</feature>
<feature type="region of interest" description="Disordered" evidence="1">
    <location>
        <begin position="165"/>
        <end position="192"/>
    </location>
</feature>
<sequence length="713" mass="80415">MADRQDSDPNDGSRSGNSSRRLRARRRRLSEINNMRGWPDGSNLESHEHLNSRGRQRPSDELPGDTAQPASWRRSSRLSLLDNLPDIPDHQNLSYGAPYVGMYRPLRGTGTFRPLESTATADNEFRRLPWAPIPSAHDDNPQNRPRPADYSDQRRSLWTALQHQVDESQRRVEESRRHLESPLRTADSNFDEPSRALLTALRRQVEESQQRVDESRRRLEHTRDHPLAPIQHHNEMRALTQQGMLSHFSRTFGDAIRARQSLQDDDSPSSDSGPPTRQPSQAPDTDAHRQKRRKVLTDEGDKSRAPLRRGRRGQVEPGELHMEMVSCDGGMFSDESMYSAANILKNDSSVYCTKGSRCNIVLQHSGSGPFALQELVIKGPRSVNYSHPVREGMIFVAGDNDDDLKRTTQYQIEYDAPLRSLGRDEDERGHLRRTIATTQRDEGGTTSTRIRRAPHYRANESGYRTPQMPTEFDAPRNDIVATTQCSDDNVFLGSDPRSRFRRLPTYVGQPIETSEIRPSAFGVRLEELDEPGAGLALIEDEPTPTFSRLLQNEQNARAAARAGASASQQNDRTQDGTTQRTRMLQRELAGFRGQDDDANDPEARTSSSHRAGRDGEMLQAELRTLREVLNLESDGTSDELSSPAGELLVPHARFLMDGRKSTCTIRFDPPVSGRFILLKLWNSHTEPSCNIDIQSITAKGFAGPRFFPAIQLR</sequence>
<accession>A0A9P7ZLU3</accession>
<organism evidence="2 3">
    <name type="scientific">Emericellopsis atlantica</name>
    <dbReference type="NCBI Taxonomy" id="2614577"/>
    <lineage>
        <taxon>Eukaryota</taxon>
        <taxon>Fungi</taxon>
        <taxon>Dikarya</taxon>
        <taxon>Ascomycota</taxon>
        <taxon>Pezizomycotina</taxon>
        <taxon>Sordariomycetes</taxon>
        <taxon>Hypocreomycetidae</taxon>
        <taxon>Hypocreales</taxon>
        <taxon>Bionectriaceae</taxon>
        <taxon>Emericellopsis</taxon>
    </lineage>
</organism>
<feature type="region of interest" description="Disordered" evidence="1">
    <location>
        <begin position="260"/>
        <end position="319"/>
    </location>
</feature>
<dbReference type="RefSeq" id="XP_046117802.1">
    <property type="nucleotide sequence ID" value="XM_046262255.1"/>
</dbReference>
<proteinExistence type="predicted"/>
<protein>
    <submittedName>
        <fullName evidence="2">Uncharacterized protein</fullName>
    </submittedName>
</protein>
<evidence type="ECO:0000313" key="3">
    <source>
        <dbReference type="Proteomes" id="UP000887229"/>
    </source>
</evidence>
<evidence type="ECO:0000313" key="2">
    <source>
        <dbReference type="EMBL" id="KAG9253878.1"/>
    </source>
</evidence>
<feature type="compositionally biased region" description="Low complexity" evidence="1">
    <location>
        <begin position="556"/>
        <end position="582"/>
    </location>
</feature>
<feature type="compositionally biased region" description="Basic and acidic residues" evidence="1">
    <location>
        <begin position="295"/>
        <end position="304"/>
    </location>
</feature>
<keyword evidence="3" id="KW-1185">Reference proteome</keyword>
<feature type="region of interest" description="Disordered" evidence="1">
    <location>
        <begin position="130"/>
        <end position="153"/>
    </location>
</feature>
<feature type="region of interest" description="Disordered" evidence="1">
    <location>
        <begin position="1"/>
        <end position="74"/>
    </location>
</feature>
<evidence type="ECO:0000256" key="1">
    <source>
        <dbReference type="SAM" id="MobiDB-lite"/>
    </source>
</evidence>
<feature type="compositionally biased region" description="Basic and acidic residues" evidence="1">
    <location>
        <begin position="136"/>
        <end position="153"/>
    </location>
</feature>
<gene>
    <name evidence="2" type="ORF">F5Z01DRAFT_637090</name>
</gene>